<dbReference type="InParanoid" id="A0A0P0VVN6"/>
<reference evidence="2" key="1">
    <citation type="journal article" date="2005" name="Nature">
        <title>The map-based sequence of the rice genome.</title>
        <authorList>
            <consortium name="International rice genome sequencing project (IRGSP)"/>
            <person name="Matsumoto T."/>
            <person name="Wu J."/>
            <person name="Kanamori H."/>
            <person name="Katayose Y."/>
            <person name="Fujisawa M."/>
            <person name="Namiki N."/>
            <person name="Mizuno H."/>
            <person name="Yamamoto K."/>
            <person name="Antonio B.A."/>
            <person name="Baba T."/>
            <person name="Sakata K."/>
            <person name="Nagamura Y."/>
            <person name="Aoki H."/>
            <person name="Arikawa K."/>
            <person name="Arita K."/>
            <person name="Bito T."/>
            <person name="Chiden Y."/>
            <person name="Fujitsuka N."/>
            <person name="Fukunaka R."/>
            <person name="Hamada M."/>
            <person name="Harada C."/>
            <person name="Hayashi A."/>
            <person name="Hijishita S."/>
            <person name="Honda M."/>
            <person name="Hosokawa S."/>
            <person name="Ichikawa Y."/>
            <person name="Idonuma A."/>
            <person name="Iijima M."/>
            <person name="Ikeda M."/>
            <person name="Ikeno M."/>
            <person name="Ito K."/>
            <person name="Ito S."/>
            <person name="Ito T."/>
            <person name="Ito Y."/>
            <person name="Ito Y."/>
            <person name="Iwabuchi A."/>
            <person name="Kamiya K."/>
            <person name="Karasawa W."/>
            <person name="Kurita K."/>
            <person name="Katagiri S."/>
            <person name="Kikuta A."/>
            <person name="Kobayashi H."/>
            <person name="Kobayashi N."/>
            <person name="Machita K."/>
            <person name="Maehara T."/>
            <person name="Masukawa M."/>
            <person name="Mizubayashi T."/>
            <person name="Mukai Y."/>
            <person name="Nagasaki H."/>
            <person name="Nagata Y."/>
            <person name="Naito S."/>
            <person name="Nakashima M."/>
            <person name="Nakama Y."/>
            <person name="Nakamichi Y."/>
            <person name="Nakamura M."/>
            <person name="Meguro A."/>
            <person name="Negishi M."/>
            <person name="Ohta I."/>
            <person name="Ohta T."/>
            <person name="Okamoto M."/>
            <person name="Ono N."/>
            <person name="Saji S."/>
            <person name="Sakaguchi M."/>
            <person name="Sakai K."/>
            <person name="Shibata M."/>
            <person name="Shimokawa T."/>
            <person name="Song J."/>
            <person name="Takazaki Y."/>
            <person name="Terasawa K."/>
            <person name="Tsugane M."/>
            <person name="Tsuji K."/>
            <person name="Ueda S."/>
            <person name="Waki K."/>
            <person name="Yamagata H."/>
            <person name="Yamamoto M."/>
            <person name="Yamamoto S."/>
            <person name="Yamane H."/>
            <person name="Yoshiki S."/>
            <person name="Yoshihara R."/>
            <person name="Yukawa K."/>
            <person name="Zhong H."/>
            <person name="Yano M."/>
            <person name="Yuan Q."/>
            <person name="Ouyang S."/>
            <person name="Liu J."/>
            <person name="Jones K.M."/>
            <person name="Gansberger K."/>
            <person name="Moffat K."/>
            <person name="Hill J."/>
            <person name="Bera J."/>
            <person name="Fadrosh D."/>
            <person name="Jin S."/>
            <person name="Johri S."/>
            <person name="Kim M."/>
            <person name="Overton L."/>
            <person name="Reardon M."/>
            <person name="Tsitrin T."/>
            <person name="Vuong H."/>
            <person name="Weaver B."/>
            <person name="Ciecko A."/>
            <person name="Tallon L."/>
            <person name="Jackson J."/>
            <person name="Pai G."/>
            <person name="Aken S.V."/>
            <person name="Utterback T."/>
            <person name="Reidmuller S."/>
            <person name="Feldblyum T."/>
            <person name="Hsiao J."/>
            <person name="Zismann V."/>
            <person name="Iobst S."/>
            <person name="de Vazeille A.R."/>
            <person name="Buell C.R."/>
            <person name="Ying K."/>
            <person name="Li Y."/>
            <person name="Lu T."/>
            <person name="Huang Y."/>
            <person name="Zhao Q."/>
            <person name="Feng Q."/>
            <person name="Zhang L."/>
            <person name="Zhu J."/>
            <person name="Weng Q."/>
            <person name="Mu J."/>
            <person name="Lu Y."/>
            <person name="Fan D."/>
            <person name="Liu Y."/>
            <person name="Guan J."/>
            <person name="Zhang Y."/>
            <person name="Yu S."/>
            <person name="Liu X."/>
            <person name="Zhang Y."/>
            <person name="Hong G."/>
            <person name="Han B."/>
            <person name="Choisne N."/>
            <person name="Demange N."/>
            <person name="Orjeda G."/>
            <person name="Samain S."/>
            <person name="Cattolico L."/>
            <person name="Pelletier E."/>
            <person name="Couloux A."/>
            <person name="Segurens B."/>
            <person name="Wincker P."/>
            <person name="D'Hont A."/>
            <person name="Scarpelli C."/>
            <person name="Weissenbach J."/>
            <person name="Salanoubat M."/>
            <person name="Quetier F."/>
            <person name="Yu Y."/>
            <person name="Kim H.R."/>
            <person name="Rambo T."/>
            <person name="Currie J."/>
            <person name="Collura K."/>
            <person name="Luo M."/>
            <person name="Yang T."/>
            <person name="Ammiraju J.S.S."/>
            <person name="Engler F."/>
            <person name="Soderlund C."/>
            <person name="Wing R.A."/>
            <person name="Palmer L.E."/>
            <person name="de la Bastide M."/>
            <person name="Spiegel L."/>
            <person name="Nascimento L."/>
            <person name="Zutavern T."/>
            <person name="O'Shaughnessy A."/>
            <person name="Dike S."/>
            <person name="Dedhia N."/>
            <person name="Preston R."/>
            <person name="Balija V."/>
            <person name="McCombie W.R."/>
            <person name="Chow T."/>
            <person name="Chen H."/>
            <person name="Chung M."/>
            <person name="Chen C."/>
            <person name="Shaw J."/>
            <person name="Wu H."/>
            <person name="Hsiao K."/>
            <person name="Chao Y."/>
            <person name="Chu M."/>
            <person name="Cheng C."/>
            <person name="Hour A."/>
            <person name="Lee P."/>
            <person name="Lin S."/>
            <person name="Lin Y."/>
            <person name="Liou J."/>
            <person name="Liu S."/>
            <person name="Hsing Y."/>
            <person name="Raghuvanshi S."/>
            <person name="Mohanty A."/>
            <person name="Bharti A.K."/>
            <person name="Gaur A."/>
            <person name="Gupta V."/>
            <person name="Kumar D."/>
            <person name="Ravi V."/>
            <person name="Vij S."/>
            <person name="Kapur A."/>
            <person name="Khurana P."/>
            <person name="Khurana P."/>
            <person name="Khurana J.P."/>
            <person name="Tyagi A.K."/>
            <person name="Gaikwad K."/>
            <person name="Singh A."/>
            <person name="Dalal V."/>
            <person name="Srivastava S."/>
            <person name="Dixit A."/>
            <person name="Pal A.K."/>
            <person name="Ghazi I.A."/>
            <person name="Yadav M."/>
            <person name="Pandit A."/>
            <person name="Bhargava A."/>
            <person name="Sureshbabu K."/>
            <person name="Batra K."/>
            <person name="Sharma T.R."/>
            <person name="Mohapatra T."/>
            <person name="Singh N.K."/>
            <person name="Messing J."/>
            <person name="Nelson A.B."/>
            <person name="Fuks G."/>
            <person name="Kavchok S."/>
            <person name="Keizer G."/>
            <person name="Linton E."/>
            <person name="Llaca V."/>
            <person name="Song R."/>
            <person name="Tanyolac B."/>
            <person name="Young S."/>
            <person name="Ho-Il K."/>
            <person name="Hahn J.H."/>
            <person name="Sangsakoo G."/>
            <person name="Vanavichit A."/>
            <person name="de Mattos Luiz.A.T."/>
            <person name="Zimmer P.D."/>
            <person name="Malone G."/>
            <person name="Dellagostin O."/>
            <person name="de Oliveira A.C."/>
            <person name="Bevan M."/>
            <person name="Bancroft I."/>
            <person name="Minx P."/>
            <person name="Cordum H."/>
            <person name="Wilson R."/>
            <person name="Cheng Z."/>
            <person name="Jin W."/>
            <person name="Jiang J."/>
            <person name="Leong S.A."/>
            <person name="Iwama H."/>
            <person name="Gojobori T."/>
            <person name="Itoh T."/>
            <person name="Niimura Y."/>
            <person name="Fujii Y."/>
            <person name="Habara T."/>
            <person name="Sakai H."/>
            <person name="Sato Y."/>
            <person name="Wilson G."/>
            <person name="Kumar K."/>
            <person name="McCouch S."/>
            <person name="Juretic N."/>
            <person name="Hoen D."/>
            <person name="Wright S."/>
            <person name="Bruskiewich R."/>
            <person name="Bureau T."/>
            <person name="Miyao A."/>
            <person name="Hirochika H."/>
            <person name="Nishikawa T."/>
            <person name="Kadowaki K."/>
            <person name="Sugiura M."/>
            <person name="Burr B."/>
            <person name="Sasaki T."/>
        </authorList>
    </citation>
    <scope>NUCLEOTIDE SEQUENCE [LARGE SCALE GENOMIC DNA]</scope>
    <source>
        <strain evidence="2">cv. Nipponbare</strain>
    </source>
</reference>
<dbReference type="AlphaFoldDB" id="A0A0P0VVN6"/>
<name>A0A0P0VVN6_ORYSJ</name>
<keyword evidence="2" id="KW-1185">Reference proteome</keyword>
<reference evidence="1 2" key="2">
    <citation type="journal article" date="2013" name="Plant Cell Physiol.">
        <title>Rice Annotation Project Database (RAP-DB): an integrative and interactive database for rice genomics.</title>
        <authorList>
            <person name="Sakai H."/>
            <person name="Lee S.S."/>
            <person name="Tanaka T."/>
            <person name="Numa H."/>
            <person name="Kim J."/>
            <person name="Kawahara Y."/>
            <person name="Wakimoto H."/>
            <person name="Yang C.C."/>
            <person name="Iwamoto M."/>
            <person name="Abe T."/>
            <person name="Yamada Y."/>
            <person name="Muto A."/>
            <person name="Inokuchi H."/>
            <person name="Ikemura T."/>
            <person name="Matsumoto T."/>
            <person name="Sasaki T."/>
            <person name="Itoh T."/>
        </authorList>
    </citation>
    <scope>NUCLEOTIDE SEQUENCE [LARGE SCALE GENOMIC DNA]</scope>
    <source>
        <strain evidence="2">cv. Nipponbare</strain>
    </source>
</reference>
<dbReference type="EMBL" id="AP014959">
    <property type="protein sequence ID" value="BAS83342.1"/>
    <property type="molecule type" value="Genomic_DNA"/>
</dbReference>
<dbReference type="Proteomes" id="UP000059680">
    <property type="component" value="Chromosome 3"/>
</dbReference>
<accession>A0A0P0VVN6</accession>
<gene>
    <name evidence="1" type="ordered locus">Os03g0259001</name>
    <name evidence="1" type="ORF">OSNPB_030259001</name>
</gene>
<dbReference type="PaxDb" id="39947-A0A0P0VVN6"/>
<sequence>MVMLLGKKKKLTYHYSVSSCGQSLIPVHEQELTDACMVVGVGVTCQISCSDWLHFLANASGCCICMYRFLCVKD</sequence>
<protein>
    <submittedName>
        <fullName evidence="1">Os03g0259001 protein</fullName>
    </submittedName>
</protein>
<organism evidence="1 2">
    <name type="scientific">Oryza sativa subsp. japonica</name>
    <name type="common">Rice</name>
    <dbReference type="NCBI Taxonomy" id="39947"/>
    <lineage>
        <taxon>Eukaryota</taxon>
        <taxon>Viridiplantae</taxon>
        <taxon>Streptophyta</taxon>
        <taxon>Embryophyta</taxon>
        <taxon>Tracheophyta</taxon>
        <taxon>Spermatophyta</taxon>
        <taxon>Magnoliopsida</taxon>
        <taxon>Liliopsida</taxon>
        <taxon>Poales</taxon>
        <taxon>Poaceae</taxon>
        <taxon>BOP clade</taxon>
        <taxon>Oryzoideae</taxon>
        <taxon>Oryzeae</taxon>
        <taxon>Oryzinae</taxon>
        <taxon>Oryza</taxon>
        <taxon>Oryza sativa</taxon>
    </lineage>
</organism>
<evidence type="ECO:0000313" key="1">
    <source>
        <dbReference type="EMBL" id="BAS83342.1"/>
    </source>
</evidence>
<dbReference type="Gramene" id="Os03t0259001-00">
    <property type="protein sequence ID" value="Os03t0259001-00"/>
    <property type="gene ID" value="Os03g0259001"/>
</dbReference>
<proteinExistence type="predicted"/>
<evidence type="ECO:0000313" key="2">
    <source>
        <dbReference type="Proteomes" id="UP000059680"/>
    </source>
</evidence>
<reference evidence="1 2" key="3">
    <citation type="journal article" date="2013" name="Rice">
        <title>Improvement of the Oryza sativa Nipponbare reference genome using next generation sequence and optical map data.</title>
        <authorList>
            <person name="Kawahara Y."/>
            <person name="de la Bastide M."/>
            <person name="Hamilton J.P."/>
            <person name="Kanamori H."/>
            <person name="McCombie W.R."/>
            <person name="Ouyang S."/>
            <person name="Schwartz D.C."/>
            <person name="Tanaka T."/>
            <person name="Wu J."/>
            <person name="Zhou S."/>
            <person name="Childs K.L."/>
            <person name="Davidson R.M."/>
            <person name="Lin H."/>
            <person name="Quesada-Ocampo L."/>
            <person name="Vaillancourt B."/>
            <person name="Sakai H."/>
            <person name="Lee S.S."/>
            <person name="Kim J."/>
            <person name="Numa H."/>
            <person name="Itoh T."/>
            <person name="Buell C.R."/>
            <person name="Matsumoto T."/>
        </authorList>
    </citation>
    <scope>NUCLEOTIDE SEQUENCE [LARGE SCALE GENOMIC DNA]</scope>
    <source>
        <strain evidence="2">cv. Nipponbare</strain>
    </source>
</reference>